<comment type="caution">
    <text evidence="6">The sequence shown here is derived from an EMBL/GenBank/DDBJ whole genome shotgun (WGS) entry which is preliminary data.</text>
</comment>
<dbReference type="GO" id="GO:0016491">
    <property type="term" value="F:oxidoreductase activity"/>
    <property type="evidence" value="ECO:0007669"/>
    <property type="project" value="UniProtKB-KW"/>
</dbReference>
<dbReference type="InterPro" id="IPR050523">
    <property type="entry name" value="AKR_Detox_Biosynth"/>
</dbReference>
<gene>
    <name evidence="6" type="ORF">F957_00190</name>
</gene>
<dbReference type="RefSeq" id="WP_016542148.1">
    <property type="nucleotide sequence ID" value="NZ_ASQH01000015.1"/>
</dbReference>
<dbReference type="EMBL" id="ATGG01000003">
    <property type="protein sequence ID" value="EPF93394.1"/>
    <property type="molecule type" value="Genomic_DNA"/>
</dbReference>
<protein>
    <recommendedName>
        <fullName evidence="4">Protein tas</fullName>
    </recommendedName>
</protein>
<reference evidence="6 7" key="1">
    <citation type="submission" date="2013-06" db="EMBL/GenBank/DDBJ databases">
        <title>The Genome Sequence of Acinetobacter gyllenbergii CIP 110306.</title>
        <authorList>
            <consortium name="The Broad Institute Genome Sequencing Platform"/>
            <consortium name="The Broad Institute Genome Sequencing Center for Infectious Disease"/>
            <person name="Cerqueira G."/>
            <person name="Feldgarden M."/>
            <person name="Courvalin P."/>
            <person name="Perichon B."/>
            <person name="Grillot-Courvalin C."/>
            <person name="Clermont D."/>
            <person name="Rocha E."/>
            <person name="Yoon E.-J."/>
            <person name="Nemec A."/>
            <person name="Young S.K."/>
            <person name="Zeng Q."/>
            <person name="Gargeya S."/>
            <person name="Fitzgerald M."/>
            <person name="Abouelleil A."/>
            <person name="Alvarado L."/>
            <person name="Berlin A.M."/>
            <person name="Chapman S.B."/>
            <person name="Dewar J."/>
            <person name="Goldberg J."/>
            <person name="Griggs A."/>
            <person name="Gujja S."/>
            <person name="Hansen M."/>
            <person name="Howarth C."/>
            <person name="Imamovic A."/>
            <person name="Larimer J."/>
            <person name="McCowan C."/>
            <person name="Murphy C."/>
            <person name="Pearson M."/>
            <person name="Priest M."/>
            <person name="Roberts A."/>
            <person name="Saif S."/>
            <person name="Shea T."/>
            <person name="Sykes S."/>
            <person name="Wortman J."/>
            <person name="Nusbaum C."/>
            <person name="Birren B."/>
        </authorList>
    </citation>
    <scope>NUCLEOTIDE SEQUENCE [LARGE SCALE GENOMIC DNA]</scope>
    <source>
        <strain evidence="6 7">CIP 110306</strain>
    </source>
</reference>
<evidence type="ECO:0000313" key="6">
    <source>
        <dbReference type="EMBL" id="EPF93394.1"/>
    </source>
</evidence>
<dbReference type="PANTHER" id="PTHR43364">
    <property type="entry name" value="NADH-SPECIFIC METHYLGLYOXAL REDUCTASE-RELATED"/>
    <property type="match status" value="1"/>
</dbReference>
<dbReference type="InterPro" id="IPR023210">
    <property type="entry name" value="NADP_OxRdtase_dom"/>
</dbReference>
<dbReference type="CDD" id="cd19094">
    <property type="entry name" value="AKR_Tas-like"/>
    <property type="match status" value="1"/>
</dbReference>
<proteinExistence type="inferred from homology"/>
<evidence type="ECO:0000256" key="3">
    <source>
        <dbReference type="ARBA" id="ARBA00038157"/>
    </source>
</evidence>
<evidence type="ECO:0000256" key="1">
    <source>
        <dbReference type="ARBA" id="ARBA00022857"/>
    </source>
</evidence>
<dbReference type="SUPFAM" id="SSF51430">
    <property type="entry name" value="NAD(P)-linked oxidoreductase"/>
    <property type="match status" value="1"/>
</dbReference>
<keyword evidence="2" id="KW-0560">Oxidoreductase</keyword>
<dbReference type="FunFam" id="3.20.20.100:FF:000005">
    <property type="entry name" value="NADP(H)-dependent aldo-keto reductase"/>
    <property type="match status" value="1"/>
</dbReference>
<dbReference type="NCBIfam" id="NF007912">
    <property type="entry name" value="PRK10625.1"/>
    <property type="match status" value="1"/>
</dbReference>
<organism evidence="6 7">
    <name type="scientific">Acinetobacter gyllenbergii CIP 110306 = MTCC 11365</name>
    <dbReference type="NCBI Taxonomy" id="1217657"/>
    <lineage>
        <taxon>Bacteria</taxon>
        <taxon>Pseudomonadati</taxon>
        <taxon>Pseudomonadota</taxon>
        <taxon>Gammaproteobacteria</taxon>
        <taxon>Moraxellales</taxon>
        <taxon>Moraxellaceae</taxon>
        <taxon>Acinetobacter</taxon>
    </lineage>
</organism>
<dbReference type="InterPro" id="IPR036812">
    <property type="entry name" value="NAD(P)_OxRdtase_dom_sf"/>
</dbReference>
<dbReference type="PANTHER" id="PTHR43364:SF4">
    <property type="entry name" value="NAD(P)-LINKED OXIDOREDUCTASE SUPERFAMILY PROTEIN"/>
    <property type="match status" value="1"/>
</dbReference>
<keyword evidence="1" id="KW-0521">NADP</keyword>
<evidence type="ECO:0000256" key="2">
    <source>
        <dbReference type="ARBA" id="ARBA00023002"/>
    </source>
</evidence>
<dbReference type="Pfam" id="PF00248">
    <property type="entry name" value="Aldo_ket_red"/>
    <property type="match status" value="1"/>
</dbReference>
<dbReference type="Gene3D" id="3.20.20.100">
    <property type="entry name" value="NADP-dependent oxidoreductase domain"/>
    <property type="match status" value="1"/>
</dbReference>
<comment type="similarity">
    <text evidence="3">Belongs to the aldo/keto reductase family. Aldo/keto reductase 2 subfamily.</text>
</comment>
<evidence type="ECO:0000256" key="4">
    <source>
        <dbReference type="ARBA" id="ARBA00070119"/>
    </source>
</evidence>
<evidence type="ECO:0000259" key="5">
    <source>
        <dbReference type="Pfam" id="PF00248"/>
    </source>
</evidence>
<dbReference type="Proteomes" id="UP000014523">
    <property type="component" value="Unassembled WGS sequence"/>
</dbReference>
<keyword evidence="7" id="KW-1185">Reference proteome</keyword>
<feature type="domain" description="NADP-dependent oxidoreductase" evidence="5">
    <location>
        <begin position="16"/>
        <end position="340"/>
    </location>
</feature>
<dbReference type="AlphaFoldDB" id="A0A829HQ06"/>
<evidence type="ECO:0000313" key="7">
    <source>
        <dbReference type="Proteomes" id="UP000014523"/>
    </source>
</evidence>
<sequence length="349" mass="39116">MQYRKLGQTDIDVSVIALGTMTWGEQNSESEAHSQLDYAVERGINLIDTAEMYPVPPKPETQGLTEKYIGTWLKQSQKRDQVLIASKVVGRSGKLTQASHFRSGQTKLDRVNIESALHDSLQRLQTDYIDLYQLHWPDRSTNHFGELGYNHVEDEDTVPILETLTVLSDLIRAGKIRHIGLSNETPWGVSQFLKYSETLGLARVVSIQNPYNLLNRSFEIGNAEIAIREQVGLLAYSPLAFGALTGKYLDGAQPAGARLTRWERFARYKGQASEDAIRRYVALAKQYDLDPAQLALAYVNSRRFVTSNIIGATNLTQLKTNIESIDLQLSDQVIQGIEQIHQAHPNPAP</sequence>
<accession>A0A829HQ06</accession>
<name>A0A829HQ06_9GAMM</name>